<evidence type="ECO:0000256" key="5">
    <source>
        <dbReference type="ARBA" id="ARBA00010617"/>
    </source>
</evidence>
<keyword evidence="16" id="KW-0732">Signal</keyword>
<dbReference type="EMBL" id="VTPC01000959">
    <property type="protein sequence ID" value="KAF2903665.1"/>
    <property type="molecule type" value="Genomic_DNA"/>
</dbReference>
<evidence type="ECO:0000256" key="12">
    <source>
        <dbReference type="ARBA" id="ARBA00023033"/>
    </source>
</evidence>
<comment type="similarity">
    <text evidence="5 15">Belongs to the cytochrome P450 family.</text>
</comment>
<keyword evidence="11 14" id="KW-0408">Iron</keyword>
<evidence type="ECO:0000256" key="2">
    <source>
        <dbReference type="ARBA" id="ARBA00003690"/>
    </source>
</evidence>
<evidence type="ECO:0008006" key="19">
    <source>
        <dbReference type="Google" id="ProtNLM"/>
    </source>
</evidence>
<evidence type="ECO:0000256" key="9">
    <source>
        <dbReference type="ARBA" id="ARBA00022848"/>
    </source>
</evidence>
<dbReference type="InterPro" id="IPR002403">
    <property type="entry name" value="Cyt_P450_E_grp-IV"/>
</dbReference>
<keyword evidence="9" id="KW-0492">Microsome</keyword>
<evidence type="ECO:0000256" key="15">
    <source>
        <dbReference type="RuleBase" id="RU000461"/>
    </source>
</evidence>
<reference evidence="17" key="1">
    <citation type="submission" date="2019-08" db="EMBL/GenBank/DDBJ databases">
        <title>The genome of the North American firefly Photinus pyralis.</title>
        <authorList>
            <consortium name="Photinus pyralis genome working group"/>
            <person name="Fallon T.R."/>
            <person name="Sander Lower S.E."/>
            <person name="Weng J.-K."/>
        </authorList>
    </citation>
    <scope>NUCLEOTIDE SEQUENCE</scope>
    <source>
        <strain evidence="17">TRF0915ILg1</strain>
        <tissue evidence="17">Whole body</tissue>
    </source>
</reference>
<comment type="cofactor">
    <cofactor evidence="1 14">
        <name>heme</name>
        <dbReference type="ChEBI" id="CHEBI:30413"/>
    </cofactor>
</comment>
<evidence type="ECO:0000256" key="3">
    <source>
        <dbReference type="ARBA" id="ARBA00004174"/>
    </source>
</evidence>
<proteinExistence type="inferred from homology"/>
<dbReference type="PANTHER" id="PTHR24292">
    <property type="entry name" value="CYTOCHROME P450"/>
    <property type="match status" value="1"/>
</dbReference>
<dbReference type="InterPro" id="IPR036396">
    <property type="entry name" value="Cyt_P450_sf"/>
</dbReference>
<dbReference type="PROSITE" id="PS00086">
    <property type="entry name" value="CYTOCHROME_P450"/>
    <property type="match status" value="1"/>
</dbReference>
<dbReference type="InterPro" id="IPR017972">
    <property type="entry name" value="Cyt_P450_CS"/>
</dbReference>
<evidence type="ECO:0000313" key="18">
    <source>
        <dbReference type="Proteomes" id="UP000801492"/>
    </source>
</evidence>
<dbReference type="OrthoDB" id="2789670at2759"/>
<dbReference type="GO" id="GO:0016705">
    <property type="term" value="F:oxidoreductase activity, acting on paired donors, with incorporation or reduction of molecular oxygen"/>
    <property type="evidence" value="ECO:0007669"/>
    <property type="project" value="InterPro"/>
</dbReference>
<name>A0A8K0DCG0_IGNLU</name>
<keyword evidence="13" id="KW-0472">Membrane</keyword>
<protein>
    <recommendedName>
        <fullName evidence="19">Cytochrome P450</fullName>
    </recommendedName>
</protein>
<comment type="subcellular location">
    <subcellularLocation>
        <location evidence="4">Endoplasmic reticulum membrane</location>
        <topology evidence="4">Peripheral membrane protein</topology>
    </subcellularLocation>
    <subcellularLocation>
        <location evidence="3">Microsome membrane</location>
        <topology evidence="3">Peripheral membrane protein</topology>
    </subcellularLocation>
</comment>
<dbReference type="Gene3D" id="1.10.630.10">
    <property type="entry name" value="Cytochrome P450"/>
    <property type="match status" value="1"/>
</dbReference>
<evidence type="ECO:0000256" key="11">
    <source>
        <dbReference type="ARBA" id="ARBA00023004"/>
    </source>
</evidence>
<dbReference type="InterPro" id="IPR001128">
    <property type="entry name" value="Cyt_P450"/>
</dbReference>
<organism evidence="17 18">
    <name type="scientific">Ignelater luminosus</name>
    <name type="common">Cucubano</name>
    <name type="synonym">Pyrophorus luminosus</name>
    <dbReference type="NCBI Taxonomy" id="2038154"/>
    <lineage>
        <taxon>Eukaryota</taxon>
        <taxon>Metazoa</taxon>
        <taxon>Ecdysozoa</taxon>
        <taxon>Arthropoda</taxon>
        <taxon>Hexapoda</taxon>
        <taxon>Insecta</taxon>
        <taxon>Pterygota</taxon>
        <taxon>Neoptera</taxon>
        <taxon>Endopterygota</taxon>
        <taxon>Coleoptera</taxon>
        <taxon>Polyphaga</taxon>
        <taxon>Elateriformia</taxon>
        <taxon>Elateroidea</taxon>
        <taxon>Elateridae</taxon>
        <taxon>Agrypninae</taxon>
        <taxon>Pyrophorini</taxon>
        <taxon>Ignelater</taxon>
    </lineage>
</organism>
<dbReference type="CDD" id="cd11056">
    <property type="entry name" value="CYP6-like"/>
    <property type="match status" value="1"/>
</dbReference>
<keyword evidence="18" id="KW-1185">Reference proteome</keyword>
<dbReference type="Pfam" id="PF00067">
    <property type="entry name" value="p450"/>
    <property type="match status" value="1"/>
</dbReference>
<dbReference type="GO" id="GO:0005506">
    <property type="term" value="F:iron ion binding"/>
    <property type="evidence" value="ECO:0007669"/>
    <property type="project" value="InterPro"/>
</dbReference>
<comment type="function">
    <text evidence="2">May be involved in the metabolism of insect hormones and in the breakdown of synthetic insecticides.</text>
</comment>
<dbReference type="PANTHER" id="PTHR24292:SF54">
    <property type="entry name" value="CYP9F3-RELATED"/>
    <property type="match status" value="1"/>
</dbReference>
<evidence type="ECO:0000256" key="1">
    <source>
        <dbReference type="ARBA" id="ARBA00001971"/>
    </source>
</evidence>
<comment type="caution">
    <text evidence="17">The sequence shown here is derived from an EMBL/GenBank/DDBJ whole genome shotgun (WGS) entry which is preliminary data.</text>
</comment>
<feature type="signal peptide" evidence="16">
    <location>
        <begin position="1"/>
        <end position="22"/>
    </location>
</feature>
<dbReference type="Proteomes" id="UP000801492">
    <property type="component" value="Unassembled WGS sequence"/>
</dbReference>
<dbReference type="PRINTS" id="PR00385">
    <property type="entry name" value="P450"/>
</dbReference>
<evidence type="ECO:0000256" key="13">
    <source>
        <dbReference type="ARBA" id="ARBA00023136"/>
    </source>
</evidence>
<keyword evidence="12 15" id="KW-0503">Monooxygenase</keyword>
<dbReference type="GO" id="GO:0004497">
    <property type="term" value="F:monooxygenase activity"/>
    <property type="evidence" value="ECO:0007669"/>
    <property type="project" value="UniProtKB-KW"/>
</dbReference>
<evidence type="ECO:0000256" key="16">
    <source>
        <dbReference type="SAM" id="SignalP"/>
    </source>
</evidence>
<keyword evidence="8" id="KW-0256">Endoplasmic reticulum</keyword>
<keyword evidence="6 14" id="KW-0349">Heme</keyword>
<evidence type="ECO:0000313" key="17">
    <source>
        <dbReference type="EMBL" id="KAF2903665.1"/>
    </source>
</evidence>
<evidence type="ECO:0000256" key="8">
    <source>
        <dbReference type="ARBA" id="ARBA00022824"/>
    </source>
</evidence>
<evidence type="ECO:0000256" key="4">
    <source>
        <dbReference type="ARBA" id="ARBA00004406"/>
    </source>
</evidence>
<dbReference type="FunFam" id="1.10.630.10:FF:000042">
    <property type="entry name" value="Cytochrome P450"/>
    <property type="match status" value="1"/>
</dbReference>
<feature type="binding site" description="axial binding residue" evidence="14">
    <location>
        <position position="467"/>
    </location>
    <ligand>
        <name>heme</name>
        <dbReference type="ChEBI" id="CHEBI:30413"/>
    </ligand>
    <ligandPart>
        <name>Fe</name>
        <dbReference type="ChEBI" id="CHEBI:18248"/>
    </ligandPart>
</feature>
<keyword evidence="7 14" id="KW-0479">Metal-binding</keyword>
<gene>
    <name evidence="17" type="ORF">ILUMI_02506</name>
</gene>
<dbReference type="PRINTS" id="PR00465">
    <property type="entry name" value="EP450IV"/>
</dbReference>
<sequence>MFLLLFLLVVTLLYIFIRKKIKQSFQYWKERGVPHVEAWTIFGNMTSIVFRQKSFANLLQDVYNQYSNQRYFGFYQFLKPALVIKDIELIKQICIKDFDKFSDHYDFLPEESDPFWKRGLFAMEGKEWHDMRTVLSPAFTSSKMKGMFHLMTECAQKVVDHFESQKLDVITLDMRDALTRLTNDVIASCAFGFKCNSFTHQNNEFYVMGNEAFDFSGIKGLKLFGSSISPALMKVFKITMFSEPVINFFRRIVKETIEYREKTGLIRPDMIHLLREAQKGRLSNDMENSEDNYTGTFKTDGDKKAVITDDDIVCQAAIFFFGGYDTVGSLLCNLVYELAINPDAQDKLIEEVDETLTACNGKITYEALMKMKFLDMVISETLRLWSPAIFLNRKCVKPFTIEPILPGEKSLHLESGFECMIPVFAIHRDPQYFPNPNKFDPERFSDENKKNIQPFTYLPFGIGPRFCIGNRFALLEAKTGIFYLLTRFKIVAVEKTSVPFVIDRSSIALRHEHGYWLGLKRRSKVM</sequence>
<evidence type="ECO:0000256" key="14">
    <source>
        <dbReference type="PIRSR" id="PIRSR602403-1"/>
    </source>
</evidence>
<evidence type="ECO:0000256" key="6">
    <source>
        <dbReference type="ARBA" id="ARBA00022617"/>
    </source>
</evidence>
<dbReference type="SUPFAM" id="SSF48264">
    <property type="entry name" value="Cytochrome P450"/>
    <property type="match status" value="1"/>
</dbReference>
<dbReference type="GO" id="GO:0020037">
    <property type="term" value="F:heme binding"/>
    <property type="evidence" value="ECO:0007669"/>
    <property type="project" value="InterPro"/>
</dbReference>
<dbReference type="InterPro" id="IPR050476">
    <property type="entry name" value="Insect_CytP450_Detox"/>
</dbReference>
<evidence type="ECO:0000256" key="7">
    <source>
        <dbReference type="ARBA" id="ARBA00022723"/>
    </source>
</evidence>
<keyword evidence="10 15" id="KW-0560">Oxidoreductase</keyword>
<dbReference type="AlphaFoldDB" id="A0A8K0DCG0"/>
<evidence type="ECO:0000256" key="10">
    <source>
        <dbReference type="ARBA" id="ARBA00023002"/>
    </source>
</evidence>
<feature type="chain" id="PRO_5035435916" description="Cytochrome P450" evidence="16">
    <location>
        <begin position="23"/>
        <end position="526"/>
    </location>
</feature>
<accession>A0A8K0DCG0</accession>
<dbReference type="GO" id="GO:0005789">
    <property type="term" value="C:endoplasmic reticulum membrane"/>
    <property type="evidence" value="ECO:0007669"/>
    <property type="project" value="UniProtKB-SubCell"/>
</dbReference>